<gene>
    <name evidence="1" type="ORF">A9C19_07820</name>
</gene>
<protein>
    <recommendedName>
        <fullName evidence="3">Methionine aminopeptidase</fullName>
    </recommendedName>
</protein>
<dbReference type="RefSeq" id="WP_072579449.1">
    <property type="nucleotide sequence ID" value="NZ_CP016020.1"/>
</dbReference>
<dbReference type="Proteomes" id="UP000181936">
    <property type="component" value="Chromosome"/>
</dbReference>
<evidence type="ECO:0000313" key="1">
    <source>
        <dbReference type="EMBL" id="APH04660.1"/>
    </source>
</evidence>
<dbReference type="OrthoDB" id="2882832at2"/>
<dbReference type="AlphaFoldDB" id="A0A1L3MQM8"/>
<accession>A0A1L3MQM8</accession>
<evidence type="ECO:0000313" key="2">
    <source>
        <dbReference type="Proteomes" id="UP000181936"/>
    </source>
</evidence>
<evidence type="ECO:0008006" key="3">
    <source>
        <dbReference type="Google" id="ProtNLM"/>
    </source>
</evidence>
<keyword evidence="2" id="KW-1185">Reference proteome</keyword>
<proteinExistence type="predicted"/>
<sequence>MKTFLSKWFLTRRERYVERMKVKGKCPECRGLGYIITTSPYVSNCLDCYLCEKTGLYTIWEQNK</sequence>
<reference evidence="1 2" key="1">
    <citation type="journal article" date="2016" name="Sci. Rep.">
        <title>Complete genome sequence and transcriptomic analysis of a novel marine strain Bacillus weihaiensis reveals the mechanism of brown algae degradation.</title>
        <authorList>
            <person name="Zhu Y."/>
            <person name="Chen P."/>
            <person name="Bao Y."/>
            <person name="Men Y."/>
            <person name="Zeng Y."/>
            <person name="Yang J."/>
            <person name="Sun J."/>
            <person name="Sun Y."/>
        </authorList>
    </citation>
    <scope>NUCLEOTIDE SEQUENCE [LARGE SCALE GENOMIC DNA]</scope>
    <source>
        <strain evidence="1 2">Alg07</strain>
    </source>
</reference>
<dbReference type="EMBL" id="CP016020">
    <property type="protein sequence ID" value="APH04660.1"/>
    <property type="molecule type" value="Genomic_DNA"/>
</dbReference>
<name>A0A1L3MQM8_9BACI</name>
<organism evidence="1 2">
    <name type="scientific">Bacillus weihaiensis</name>
    <dbReference type="NCBI Taxonomy" id="1547283"/>
    <lineage>
        <taxon>Bacteria</taxon>
        <taxon>Bacillati</taxon>
        <taxon>Bacillota</taxon>
        <taxon>Bacilli</taxon>
        <taxon>Bacillales</taxon>
        <taxon>Bacillaceae</taxon>
        <taxon>Bacillus</taxon>
    </lineage>
</organism>
<dbReference type="KEGG" id="bwh:A9C19_07820"/>